<evidence type="ECO:0000313" key="2">
    <source>
        <dbReference type="Proteomes" id="UP001500842"/>
    </source>
</evidence>
<dbReference type="Proteomes" id="UP001500842">
    <property type="component" value="Unassembled WGS sequence"/>
</dbReference>
<protein>
    <recommendedName>
        <fullName evidence="3">Condensation domain-containing protein</fullName>
    </recommendedName>
</protein>
<dbReference type="Gene3D" id="3.30.559.30">
    <property type="entry name" value="Nonribosomal peptide synthetase, condensation domain"/>
    <property type="match status" value="1"/>
</dbReference>
<comment type="caution">
    <text evidence="1">The sequence shown here is derived from an EMBL/GenBank/DDBJ whole genome shotgun (WGS) entry which is preliminary data.</text>
</comment>
<reference evidence="1 2" key="1">
    <citation type="journal article" date="2019" name="Int. J. Syst. Evol. Microbiol.">
        <title>The Global Catalogue of Microorganisms (GCM) 10K type strain sequencing project: providing services to taxonomists for standard genome sequencing and annotation.</title>
        <authorList>
            <consortium name="The Broad Institute Genomics Platform"/>
            <consortium name="The Broad Institute Genome Sequencing Center for Infectious Disease"/>
            <person name="Wu L."/>
            <person name="Ma J."/>
        </authorList>
    </citation>
    <scope>NUCLEOTIDE SEQUENCE [LARGE SCALE GENOMIC DNA]</scope>
    <source>
        <strain evidence="1 2">JCM 14942</strain>
    </source>
</reference>
<name>A0ABN1ZT89_9ACTN</name>
<dbReference type="InterPro" id="IPR023213">
    <property type="entry name" value="CAT-like_dom_sf"/>
</dbReference>
<proteinExistence type="predicted"/>
<evidence type="ECO:0000313" key="1">
    <source>
        <dbReference type="EMBL" id="GAA1503926.1"/>
    </source>
</evidence>
<dbReference type="SUPFAM" id="SSF52777">
    <property type="entry name" value="CoA-dependent acyltransferases"/>
    <property type="match status" value="2"/>
</dbReference>
<dbReference type="EMBL" id="BAAAOR010000003">
    <property type="protein sequence ID" value="GAA1503926.1"/>
    <property type="molecule type" value="Genomic_DNA"/>
</dbReference>
<evidence type="ECO:0008006" key="3">
    <source>
        <dbReference type="Google" id="ProtNLM"/>
    </source>
</evidence>
<dbReference type="Gene3D" id="3.30.559.10">
    <property type="entry name" value="Chloramphenicol acetyltransferase-like domain"/>
    <property type="match status" value="1"/>
</dbReference>
<organism evidence="1 2">
    <name type="scientific">Nocardioides humi</name>
    <dbReference type="NCBI Taxonomy" id="449461"/>
    <lineage>
        <taxon>Bacteria</taxon>
        <taxon>Bacillati</taxon>
        <taxon>Actinomycetota</taxon>
        <taxon>Actinomycetes</taxon>
        <taxon>Propionibacteriales</taxon>
        <taxon>Nocardioidaceae</taxon>
        <taxon>Nocardioides</taxon>
    </lineage>
</organism>
<dbReference type="RefSeq" id="WP_141006121.1">
    <property type="nucleotide sequence ID" value="NZ_BAAAOR010000003.1"/>
</dbReference>
<gene>
    <name evidence="1" type="ORF">GCM10009788_04010</name>
</gene>
<keyword evidence="2" id="KW-1185">Reference proteome</keyword>
<sequence length="424" mass="45131">MGAHRPMTVAEKYYTFLDRRWPTKAVVTADLDRCLDAAEVARAWQELRARRVVTRAVATEELTIADPGPDPEGAVFQAREAEPEEWPAIVAELSDAHDDLGTPVQCWYLASPATGESQLVLIGHHALIDGRIGVAELQWLVRLLDGQDVPEQQQLAVPAAPVPAHAWQRDRAAMIELLRDLKARTTAYGAPAPAAWPDPAVPRRSRMRQGALEPDAAARLVAAARGHGANAFSAVAAAALASAAGVLGDGGAEGAPTTLQFAAPADVAAPSTAPDRAREMAIAVLSRPYRVDPADVWGLASEVRSTIHAARARGEGELFFHLSRVEKVVDLDTGRDLVARALAAGPPCVAVSNLGVVDPGSDPAWVRGVRAGLAAAPNQVVFLTITGYRGRLLQLLSSDDSRLPPDRRDALVAGYRQILGELTR</sequence>
<accession>A0ABN1ZT89</accession>